<dbReference type="InterPro" id="IPR001926">
    <property type="entry name" value="TrpB-like_PALP"/>
</dbReference>
<keyword evidence="3 6" id="KW-0663">Pyridoxal phosphate</keyword>
<organism evidence="9 10">
    <name type="scientific">Chlorobium luteolum (strain DSM 273 / BCRC 81028 / 2530)</name>
    <name type="common">Pelodictyon luteolum</name>
    <dbReference type="NCBI Taxonomy" id="319225"/>
    <lineage>
        <taxon>Bacteria</taxon>
        <taxon>Pseudomonadati</taxon>
        <taxon>Chlorobiota</taxon>
        <taxon>Chlorobiia</taxon>
        <taxon>Chlorobiales</taxon>
        <taxon>Chlorobiaceae</taxon>
        <taxon>Chlorobium/Pelodictyon group</taxon>
        <taxon>Pelodictyon</taxon>
    </lineage>
</organism>
<dbReference type="Gene3D" id="3.40.50.1100">
    <property type="match status" value="2"/>
</dbReference>
<gene>
    <name evidence="9" type="ordered locus">Plut_1987</name>
</gene>
<accession>Q3B1F2</accession>
<dbReference type="STRING" id="319225.Plut_1987"/>
<dbReference type="eggNOG" id="COG0498">
    <property type="taxonomic scope" value="Bacteria"/>
</dbReference>
<dbReference type="InterPro" id="IPR036052">
    <property type="entry name" value="TrpB-like_PALP_sf"/>
</dbReference>
<dbReference type="InterPro" id="IPR051166">
    <property type="entry name" value="Threonine_Synthase"/>
</dbReference>
<evidence type="ECO:0000259" key="8">
    <source>
        <dbReference type="Pfam" id="PF14821"/>
    </source>
</evidence>
<evidence type="ECO:0000256" key="5">
    <source>
        <dbReference type="NCBIfam" id="TIGR00260"/>
    </source>
</evidence>
<dbReference type="Pfam" id="PF14821">
    <property type="entry name" value="Thr_synth_N"/>
    <property type="match status" value="1"/>
</dbReference>
<evidence type="ECO:0000256" key="1">
    <source>
        <dbReference type="ARBA" id="ARBA00001933"/>
    </source>
</evidence>
<dbReference type="GO" id="GO:0004795">
    <property type="term" value="F:threonine synthase activity"/>
    <property type="evidence" value="ECO:0007669"/>
    <property type="project" value="UniProtKB-UniRule"/>
</dbReference>
<evidence type="ECO:0000259" key="7">
    <source>
        <dbReference type="Pfam" id="PF00291"/>
    </source>
</evidence>
<feature type="modified residue" description="N6-(pyridoxal phosphate)lysine" evidence="6">
    <location>
        <position position="126"/>
    </location>
</feature>
<dbReference type="GO" id="GO:0009088">
    <property type="term" value="P:threonine biosynthetic process"/>
    <property type="evidence" value="ECO:0007669"/>
    <property type="project" value="UniProtKB-UniRule"/>
</dbReference>
<comment type="similarity">
    <text evidence="2">Belongs to the threonine synthase family.</text>
</comment>
<dbReference type="HOGENOM" id="CLU_015170_0_0_10"/>
<proteinExistence type="inferred from homology"/>
<keyword evidence="4 9" id="KW-0456">Lyase</keyword>
<dbReference type="Pfam" id="PF00291">
    <property type="entry name" value="PALP"/>
    <property type="match status" value="1"/>
</dbReference>
<sequence>MQGRRKDTVTNTTAEALPHMIYFSTSKSSTPVSMKRATLEGLAPDGGLYVPSAIPSFTRQEIKQLEGATFSDVGFAIAKKFVDGEIPPLELQEIVSECCNFPTPLVQLDPATFVLELFHGPTLAFKDYGARFLARMTGWFAAEDNRLITVLVATSGDTGSAVAYGFQGIPNTRVVLLYPSGKVSRLQEQQLTTAGGNVHALEVKGDFDDCQRLVKEAFVDPSMKERHTLTSANSINISRLIPQSFYYAWATLRLKEDHGLENPIFSVPSGNYGNLTAGVLAKKMGFPVGGFIAASNANDSVTRYLTDGRYEPRPTRRTLSTAMDVGNPSNFARLIHFYQGEHDAMARDITGTSVTDRETLETIRLVHSRFGYVMDPHTAVGYCALLRMRQDGVYRENPGVVLSTAHPSKFLEAIHEALQLEIEVPERLGCLLAKEKHSTMIKPDYRDLADFLNGLDH</sequence>
<dbReference type="PANTHER" id="PTHR42690:SF1">
    <property type="entry name" value="THREONINE SYNTHASE-LIKE 2"/>
    <property type="match status" value="1"/>
</dbReference>
<dbReference type="Gene3D" id="3.90.1380.10">
    <property type="entry name" value="Threonine synthase, N-terminal domain"/>
    <property type="match status" value="1"/>
</dbReference>
<evidence type="ECO:0000256" key="3">
    <source>
        <dbReference type="ARBA" id="ARBA00022898"/>
    </source>
</evidence>
<dbReference type="EMBL" id="CP000096">
    <property type="protein sequence ID" value="ABB24829.1"/>
    <property type="molecule type" value="Genomic_DNA"/>
</dbReference>
<comment type="cofactor">
    <cofactor evidence="1 6">
        <name>pyridoxal 5'-phosphate</name>
        <dbReference type="ChEBI" id="CHEBI:597326"/>
    </cofactor>
</comment>
<protein>
    <recommendedName>
        <fullName evidence="5">Threonine synthase</fullName>
        <ecNumber evidence="5">4.2.3.1</ecNumber>
    </recommendedName>
</protein>
<evidence type="ECO:0000313" key="9">
    <source>
        <dbReference type="EMBL" id="ABB24829.1"/>
    </source>
</evidence>
<dbReference type="CDD" id="cd01560">
    <property type="entry name" value="Thr-synth_2"/>
    <property type="match status" value="1"/>
</dbReference>
<keyword evidence="10" id="KW-1185">Reference proteome</keyword>
<evidence type="ECO:0000256" key="6">
    <source>
        <dbReference type="PIRSR" id="PIRSR604450-51"/>
    </source>
</evidence>
<dbReference type="SUPFAM" id="SSF53686">
    <property type="entry name" value="Tryptophan synthase beta subunit-like PLP-dependent enzymes"/>
    <property type="match status" value="1"/>
</dbReference>
<dbReference type="NCBIfam" id="TIGR00260">
    <property type="entry name" value="thrC"/>
    <property type="match status" value="1"/>
</dbReference>
<evidence type="ECO:0000313" key="10">
    <source>
        <dbReference type="Proteomes" id="UP000002709"/>
    </source>
</evidence>
<evidence type="ECO:0000256" key="2">
    <source>
        <dbReference type="ARBA" id="ARBA00005517"/>
    </source>
</evidence>
<dbReference type="InterPro" id="IPR029144">
    <property type="entry name" value="Thr_synth_N"/>
</dbReference>
<dbReference type="InterPro" id="IPR004450">
    <property type="entry name" value="Thr_synthase-like"/>
</dbReference>
<feature type="domain" description="Tryptophan synthase beta chain-like PALP" evidence="7">
    <location>
        <begin position="101"/>
        <end position="397"/>
    </location>
</feature>
<dbReference type="AlphaFoldDB" id="Q3B1F2"/>
<name>Q3B1F2_CHLL3</name>
<dbReference type="PANTHER" id="PTHR42690">
    <property type="entry name" value="THREONINE SYNTHASE FAMILY MEMBER"/>
    <property type="match status" value="1"/>
</dbReference>
<dbReference type="EC" id="4.2.3.1" evidence="5"/>
<dbReference type="Proteomes" id="UP000002709">
    <property type="component" value="Chromosome"/>
</dbReference>
<feature type="domain" description="Threonine synthase N-terminal" evidence="8">
    <location>
        <begin position="22"/>
        <end position="98"/>
    </location>
</feature>
<evidence type="ECO:0000256" key="4">
    <source>
        <dbReference type="ARBA" id="ARBA00023239"/>
    </source>
</evidence>
<reference evidence="10" key="1">
    <citation type="submission" date="2005-08" db="EMBL/GenBank/DDBJ databases">
        <title>Complete sequence of Pelodictyon luteolum DSM 273.</title>
        <authorList>
            <consortium name="US DOE Joint Genome Institute"/>
            <person name="Copeland A."/>
            <person name="Lucas S."/>
            <person name="Lapidus A."/>
            <person name="Barry K."/>
            <person name="Detter J.C."/>
            <person name="Glavina T."/>
            <person name="Hammon N."/>
            <person name="Israni S."/>
            <person name="Pitluck S."/>
            <person name="Bryant D."/>
            <person name="Schmutz J."/>
            <person name="Larimer F."/>
            <person name="Land M."/>
            <person name="Kyrpides N."/>
            <person name="Ivanova N."/>
            <person name="Richardson P."/>
        </authorList>
    </citation>
    <scope>NUCLEOTIDE SEQUENCE [LARGE SCALE GENOMIC DNA]</scope>
    <source>
        <strain evidence="10">DSM 273 / BCRC 81028 / 2530</strain>
    </source>
</reference>
<dbReference type="InterPro" id="IPR037158">
    <property type="entry name" value="Thr_synth_N_sf"/>
</dbReference>
<dbReference type="KEGG" id="plt:Plut_1987"/>